<proteinExistence type="predicted"/>
<keyword evidence="2" id="KW-1185">Reference proteome</keyword>
<name>A0ABV0T3F9_9TELE</name>
<reference evidence="1 2" key="1">
    <citation type="submission" date="2021-06" db="EMBL/GenBank/DDBJ databases">
        <authorList>
            <person name="Palmer J.M."/>
        </authorList>
    </citation>
    <scope>NUCLEOTIDE SEQUENCE [LARGE SCALE GENOMIC DNA]</scope>
    <source>
        <strain evidence="2">if_2019</strain>
        <tissue evidence="1">Muscle</tissue>
    </source>
</reference>
<comment type="caution">
    <text evidence="1">The sequence shown here is derived from an EMBL/GenBank/DDBJ whole genome shotgun (WGS) entry which is preliminary data.</text>
</comment>
<evidence type="ECO:0000313" key="2">
    <source>
        <dbReference type="Proteomes" id="UP001482620"/>
    </source>
</evidence>
<evidence type="ECO:0000313" key="1">
    <source>
        <dbReference type="EMBL" id="MEQ2227417.1"/>
    </source>
</evidence>
<sequence>MAHPMRKLHQCVKAGNAPFPLARFRRCGFTPLGFALLGMLHRQWVSVSTDPLAAGVMAAEAPPLAISVVQCAAIAVNQTRCFMVVCFVCFWGNVCASEQLIFCVISWFRILLITTYK</sequence>
<gene>
    <name evidence="1" type="ORF">ILYODFUR_037538</name>
</gene>
<dbReference type="EMBL" id="JAHRIQ010019954">
    <property type="protein sequence ID" value="MEQ2227417.1"/>
    <property type="molecule type" value="Genomic_DNA"/>
</dbReference>
<accession>A0ABV0T3F9</accession>
<dbReference type="Proteomes" id="UP001482620">
    <property type="component" value="Unassembled WGS sequence"/>
</dbReference>
<organism evidence="1 2">
    <name type="scientific">Ilyodon furcidens</name>
    <name type="common">goldbreast splitfin</name>
    <dbReference type="NCBI Taxonomy" id="33524"/>
    <lineage>
        <taxon>Eukaryota</taxon>
        <taxon>Metazoa</taxon>
        <taxon>Chordata</taxon>
        <taxon>Craniata</taxon>
        <taxon>Vertebrata</taxon>
        <taxon>Euteleostomi</taxon>
        <taxon>Actinopterygii</taxon>
        <taxon>Neopterygii</taxon>
        <taxon>Teleostei</taxon>
        <taxon>Neoteleostei</taxon>
        <taxon>Acanthomorphata</taxon>
        <taxon>Ovalentaria</taxon>
        <taxon>Atherinomorphae</taxon>
        <taxon>Cyprinodontiformes</taxon>
        <taxon>Goodeidae</taxon>
        <taxon>Ilyodon</taxon>
    </lineage>
</organism>
<protein>
    <submittedName>
        <fullName evidence="1">Uncharacterized protein</fullName>
    </submittedName>
</protein>